<accession>A0ABR3D420</accession>
<evidence type="ECO:0000313" key="3">
    <source>
        <dbReference type="Proteomes" id="UP001451303"/>
    </source>
</evidence>
<sequence length="126" mass="13493">MLFGSGSVLRPVRLSLGELSNTRGQVISCAPNDTDTGSQSQVLCATNTTVGIFLAIHGERCHGWKTVRRHHTLGVTIGRHFWCASLVTPFGLAGCDVDCWVPSSRPSTPPPPAPPVPTTGHSRRHD</sequence>
<feature type="compositionally biased region" description="Pro residues" evidence="1">
    <location>
        <begin position="107"/>
        <end position="117"/>
    </location>
</feature>
<organism evidence="2 3">
    <name type="scientific">Neurospora intermedia</name>
    <dbReference type="NCBI Taxonomy" id="5142"/>
    <lineage>
        <taxon>Eukaryota</taxon>
        <taxon>Fungi</taxon>
        <taxon>Dikarya</taxon>
        <taxon>Ascomycota</taxon>
        <taxon>Pezizomycotina</taxon>
        <taxon>Sordariomycetes</taxon>
        <taxon>Sordariomycetidae</taxon>
        <taxon>Sordariales</taxon>
        <taxon>Sordariaceae</taxon>
        <taxon>Neurospora</taxon>
    </lineage>
</organism>
<keyword evidence="3" id="KW-1185">Reference proteome</keyword>
<name>A0ABR3D420_NEUIN</name>
<feature type="region of interest" description="Disordered" evidence="1">
    <location>
        <begin position="103"/>
        <end position="126"/>
    </location>
</feature>
<dbReference type="Proteomes" id="UP001451303">
    <property type="component" value="Unassembled WGS sequence"/>
</dbReference>
<proteinExistence type="predicted"/>
<evidence type="ECO:0000256" key="1">
    <source>
        <dbReference type="SAM" id="MobiDB-lite"/>
    </source>
</evidence>
<dbReference type="EMBL" id="JAVLET010000011">
    <property type="protein sequence ID" value="KAL0467023.1"/>
    <property type="molecule type" value="Genomic_DNA"/>
</dbReference>
<gene>
    <name evidence="2" type="ORF">QR685DRAFT_575072</name>
</gene>
<evidence type="ECO:0000313" key="2">
    <source>
        <dbReference type="EMBL" id="KAL0467023.1"/>
    </source>
</evidence>
<comment type="caution">
    <text evidence="2">The sequence shown here is derived from an EMBL/GenBank/DDBJ whole genome shotgun (WGS) entry which is preliminary data.</text>
</comment>
<reference evidence="2 3" key="1">
    <citation type="submission" date="2023-09" db="EMBL/GenBank/DDBJ databases">
        <title>Multi-omics analysis of a traditional fermented food reveals byproduct-associated fungal strains for waste-to-food upcycling.</title>
        <authorList>
            <consortium name="Lawrence Berkeley National Laboratory"/>
            <person name="Rekdal V.M."/>
            <person name="Villalobos-Escobedo J.M."/>
            <person name="Rodriguez-Valeron N."/>
            <person name="Garcia M.O."/>
            <person name="Vasquez D.P."/>
            <person name="Damayanti I."/>
            <person name="Sorensen P.M."/>
            <person name="Baidoo E.E."/>
            <person name="De Carvalho A.C."/>
            <person name="Riley R."/>
            <person name="Lipzen A."/>
            <person name="He G."/>
            <person name="Yan M."/>
            <person name="Haridas S."/>
            <person name="Daum C."/>
            <person name="Yoshinaga Y."/>
            <person name="Ng V."/>
            <person name="Grigoriev I.V."/>
            <person name="Munk R."/>
            <person name="Nuraida L."/>
            <person name="Wijaya C.H."/>
            <person name="Morales P.-C."/>
            <person name="Keasling J.D."/>
        </authorList>
    </citation>
    <scope>NUCLEOTIDE SEQUENCE [LARGE SCALE GENOMIC DNA]</scope>
    <source>
        <strain evidence="2 3">FGSC 2613</strain>
    </source>
</reference>
<protein>
    <submittedName>
        <fullName evidence="2">Uncharacterized protein</fullName>
    </submittedName>
</protein>